<gene>
    <name evidence="2" type="ORF">A2494_01000</name>
</gene>
<protein>
    <recommendedName>
        <fullName evidence="4">VanZ-like domain-containing protein</fullName>
    </recommendedName>
</protein>
<evidence type="ECO:0000256" key="1">
    <source>
        <dbReference type="SAM" id="Phobius"/>
    </source>
</evidence>
<dbReference type="Pfam" id="PF09997">
    <property type="entry name" value="DUF2238"/>
    <property type="match status" value="1"/>
</dbReference>
<keyword evidence="1" id="KW-0812">Transmembrane</keyword>
<organism evidence="2 3">
    <name type="scientific">Candidatus Lloydbacteria bacterium RIFOXYC12_FULL_46_25</name>
    <dbReference type="NCBI Taxonomy" id="1798670"/>
    <lineage>
        <taxon>Bacteria</taxon>
        <taxon>Candidatus Lloydiibacteriota</taxon>
    </lineage>
</organism>
<feature type="transmembrane region" description="Helical" evidence="1">
    <location>
        <begin position="110"/>
        <end position="128"/>
    </location>
</feature>
<dbReference type="EMBL" id="MHLU01000060">
    <property type="protein sequence ID" value="OGZ19260.1"/>
    <property type="molecule type" value="Genomic_DNA"/>
</dbReference>
<comment type="caution">
    <text evidence="2">The sequence shown here is derived from an EMBL/GenBank/DDBJ whole genome shotgun (WGS) entry which is preliminary data.</text>
</comment>
<keyword evidence="1" id="KW-0472">Membrane</keyword>
<sequence length="138" mass="16017">MSSRSLLPWFLVALIFGIGVINAVALRYHLFYTYKWLDVPMHFFGGLWVSLFVLWYHFVFRHKHVRLRGTRSALTFALSATLTVALGWELFEYAVNAYIVPSRYDMIDTFQDLLLGMAGALIGARIFIYKTHKKHIAQ</sequence>
<dbReference type="Proteomes" id="UP000178106">
    <property type="component" value="Unassembled WGS sequence"/>
</dbReference>
<feature type="transmembrane region" description="Helical" evidence="1">
    <location>
        <begin position="39"/>
        <end position="60"/>
    </location>
</feature>
<keyword evidence="1" id="KW-1133">Transmembrane helix</keyword>
<evidence type="ECO:0000313" key="3">
    <source>
        <dbReference type="Proteomes" id="UP000178106"/>
    </source>
</evidence>
<accession>A0A1G2E1P7</accession>
<feature type="transmembrane region" description="Helical" evidence="1">
    <location>
        <begin position="72"/>
        <end position="90"/>
    </location>
</feature>
<evidence type="ECO:0008006" key="4">
    <source>
        <dbReference type="Google" id="ProtNLM"/>
    </source>
</evidence>
<proteinExistence type="predicted"/>
<dbReference type="AlphaFoldDB" id="A0A1G2E1P7"/>
<dbReference type="InterPro" id="IPR014509">
    <property type="entry name" value="YjdF-like"/>
</dbReference>
<reference evidence="2 3" key="1">
    <citation type="journal article" date="2016" name="Nat. Commun.">
        <title>Thousands of microbial genomes shed light on interconnected biogeochemical processes in an aquifer system.</title>
        <authorList>
            <person name="Anantharaman K."/>
            <person name="Brown C.T."/>
            <person name="Hug L.A."/>
            <person name="Sharon I."/>
            <person name="Castelle C.J."/>
            <person name="Probst A.J."/>
            <person name="Thomas B.C."/>
            <person name="Singh A."/>
            <person name="Wilkins M.J."/>
            <person name="Karaoz U."/>
            <person name="Brodie E.L."/>
            <person name="Williams K.H."/>
            <person name="Hubbard S.S."/>
            <person name="Banfield J.F."/>
        </authorList>
    </citation>
    <scope>NUCLEOTIDE SEQUENCE [LARGE SCALE GENOMIC DNA]</scope>
</reference>
<evidence type="ECO:0000313" key="2">
    <source>
        <dbReference type="EMBL" id="OGZ19260.1"/>
    </source>
</evidence>
<name>A0A1G2E1P7_9BACT</name>